<feature type="domain" description="Cation efflux protein transmembrane" evidence="10">
    <location>
        <begin position="30"/>
        <end position="216"/>
    </location>
</feature>
<dbReference type="InterPro" id="IPR002524">
    <property type="entry name" value="Cation_efflux"/>
</dbReference>
<evidence type="ECO:0000256" key="5">
    <source>
        <dbReference type="ARBA" id="ARBA00022906"/>
    </source>
</evidence>
<dbReference type="SUPFAM" id="SSF161111">
    <property type="entry name" value="Cation efflux protein transmembrane domain-like"/>
    <property type="match status" value="1"/>
</dbReference>
<dbReference type="EMBL" id="CP080507">
    <property type="protein sequence ID" value="QYM78248.1"/>
    <property type="molecule type" value="Genomic_DNA"/>
</dbReference>
<evidence type="ECO:0000313" key="13">
    <source>
        <dbReference type="Proteomes" id="UP000825051"/>
    </source>
</evidence>
<evidence type="ECO:0000259" key="10">
    <source>
        <dbReference type="Pfam" id="PF01545"/>
    </source>
</evidence>
<keyword evidence="5" id="KW-0864">Zinc transport</keyword>
<evidence type="ECO:0000256" key="4">
    <source>
        <dbReference type="ARBA" id="ARBA00022692"/>
    </source>
</evidence>
<dbReference type="Proteomes" id="UP000825051">
    <property type="component" value="Chromosome"/>
</dbReference>
<keyword evidence="5" id="KW-0862">Zinc</keyword>
<comment type="similarity">
    <text evidence="2">Belongs to the cation diffusion facilitator (CDF) transporter (TC 2.A.4) family. SLC30A subfamily.</text>
</comment>
<dbReference type="GO" id="GO:0005886">
    <property type="term" value="C:plasma membrane"/>
    <property type="evidence" value="ECO:0007669"/>
    <property type="project" value="TreeGrafter"/>
</dbReference>
<keyword evidence="7" id="KW-0406">Ion transport</keyword>
<dbReference type="Gene3D" id="1.20.1510.10">
    <property type="entry name" value="Cation efflux protein transmembrane domain"/>
    <property type="match status" value="1"/>
</dbReference>
<proteinExistence type="inferred from homology"/>
<dbReference type="PANTHER" id="PTHR11562">
    <property type="entry name" value="CATION EFFLUX PROTEIN/ ZINC TRANSPORTER"/>
    <property type="match status" value="1"/>
</dbReference>
<gene>
    <name evidence="12" type="ORF">K0B96_13175</name>
</gene>
<feature type="transmembrane region" description="Helical" evidence="9">
    <location>
        <begin position="162"/>
        <end position="184"/>
    </location>
</feature>
<dbReference type="InterPro" id="IPR036837">
    <property type="entry name" value="Cation_efflux_CTD_sf"/>
</dbReference>
<name>A0A8F9XJ36_9BACT</name>
<dbReference type="AlphaFoldDB" id="A0A8F9XJ36"/>
<keyword evidence="8 9" id="KW-0472">Membrane</keyword>
<evidence type="ECO:0000259" key="11">
    <source>
        <dbReference type="Pfam" id="PF16916"/>
    </source>
</evidence>
<dbReference type="GO" id="GO:0005385">
    <property type="term" value="F:zinc ion transmembrane transporter activity"/>
    <property type="evidence" value="ECO:0007669"/>
    <property type="project" value="TreeGrafter"/>
</dbReference>
<sequence>MSAEHAHSHAHPHGPGHSHAPAHYNRAFAVGVTLNALYVVVELIAGFRIDSVALIADAGHNVSDVLSLLLAWGASYLAQRPPSRHHTYGLRKTSILASLTNAVLLLIAIGAIAWEALQRFAHPPPVTGGAMMWVAAIGVVVNTATALLFLRGRHSDINLRGAYLHMAADAAVSVGVVLAGFAILLTGALWIDPAISLVIVAVIGVGTWSLLRDSFRLATDAVPPGIDLPAVRRFLRDQPGVTDVHDLHIWAMSTTSTALTAHLVKPAPGDDDALLRHLGEALHEHFAIGHTTIQIERTAGPCSGCAAPAPL</sequence>
<dbReference type="PANTHER" id="PTHR11562:SF17">
    <property type="entry name" value="RE54080P-RELATED"/>
    <property type="match status" value="1"/>
</dbReference>
<evidence type="ECO:0000256" key="8">
    <source>
        <dbReference type="ARBA" id="ARBA00023136"/>
    </source>
</evidence>
<accession>A0A8F9XJ36</accession>
<dbReference type="Pfam" id="PF01545">
    <property type="entry name" value="Cation_efflux"/>
    <property type="match status" value="1"/>
</dbReference>
<comment type="subcellular location">
    <subcellularLocation>
        <location evidence="1">Membrane</location>
        <topology evidence="1">Multi-pass membrane protein</topology>
    </subcellularLocation>
</comment>
<feature type="transmembrane region" description="Helical" evidence="9">
    <location>
        <begin position="190"/>
        <end position="211"/>
    </location>
</feature>
<dbReference type="NCBIfam" id="TIGR01297">
    <property type="entry name" value="CDF"/>
    <property type="match status" value="1"/>
</dbReference>
<evidence type="ECO:0000313" key="12">
    <source>
        <dbReference type="EMBL" id="QYM78248.1"/>
    </source>
</evidence>
<dbReference type="KEGG" id="ole:K0B96_13175"/>
<feature type="transmembrane region" description="Helical" evidence="9">
    <location>
        <begin position="99"/>
        <end position="117"/>
    </location>
</feature>
<dbReference type="InterPro" id="IPR058533">
    <property type="entry name" value="Cation_efflux_TM"/>
</dbReference>
<dbReference type="InterPro" id="IPR050681">
    <property type="entry name" value="CDF/SLC30A"/>
</dbReference>
<dbReference type="RefSeq" id="WP_220161352.1">
    <property type="nucleotide sequence ID" value="NZ_CP080507.1"/>
</dbReference>
<evidence type="ECO:0000256" key="6">
    <source>
        <dbReference type="ARBA" id="ARBA00022989"/>
    </source>
</evidence>
<evidence type="ECO:0000256" key="1">
    <source>
        <dbReference type="ARBA" id="ARBA00004141"/>
    </source>
</evidence>
<keyword evidence="4 9" id="KW-0812">Transmembrane</keyword>
<evidence type="ECO:0000256" key="7">
    <source>
        <dbReference type="ARBA" id="ARBA00023065"/>
    </source>
</evidence>
<keyword evidence="3" id="KW-0813">Transport</keyword>
<dbReference type="SUPFAM" id="SSF160240">
    <property type="entry name" value="Cation efflux protein cytoplasmic domain-like"/>
    <property type="match status" value="1"/>
</dbReference>
<feature type="transmembrane region" description="Helical" evidence="9">
    <location>
        <begin position="129"/>
        <end position="150"/>
    </location>
</feature>
<evidence type="ECO:0000256" key="2">
    <source>
        <dbReference type="ARBA" id="ARBA00008873"/>
    </source>
</evidence>
<feature type="transmembrane region" description="Helical" evidence="9">
    <location>
        <begin position="27"/>
        <end position="49"/>
    </location>
</feature>
<feature type="domain" description="Cation efflux protein cytoplasmic" evidence="11">
    <location>
        <begin position="223"/>
        <end position="297"/>
    </location>
</feature>
<organism evidence="12 13">
    <name type="scientific">Horticoccus luteus</name>
    <dbReference type="NCBI Taxonomy" id="2862869"/>
    <lineage>
        <taxon>Bacteria</taxon>
        <taxon>Pseudomonadati</taxon>
        <taxon>Verrucomicrobiota</taxon>
        <taxon>Opitutia</taxon>
        <taxon>Opitutales</taxon>
        <taxon>Opitutaceae</taxon>
        <taxon>Horticoccus</taxon>
    </lineage>
</organism>
<reference evidence="12" key="1">
    <citation type="submission" date="2021-08" db="EMBL/GenBank/DDBJ databases">
        <title>Genome of a novel bacterium of the phylum Verrucomicrobia, Oleiharenicola sp. KSB-15.</title>
        <authorList>
            <person name="Chung J.-H."/>
            <person name="Ahn J.-H."/>
            <person name="Yoon Y."/>
            <person name="Kim D.-Y."/>
            <person name="An S.-H."/>
            <person name="Park I."/>
            <person name="Yeon J."/>
        </authorList>
    </citation>
    <scope>NUCLEOTIDE SEQUENCE</scope>
    <source>
        <strain evidence="12">KSB-15</strain>
    </source>
</reference>
<evidence type="ECO:0000256" key="9">
    <source>
        <dbReference type="SAM" id="Phobius"/>
    </source>
</evidence>
<dbReference type="InterPro" id="IPR027470">
    <property type="entry name" value="Cation_efflux_CTD"/>
</dbReference>
<dbReference type="InterPro" id="IPR027469">
    <property type="entry name" value="Cation_efflux_TMD_sf"/>
</dbReference>
<evidence type="ECO:0000256" key="3">
    <source>
        <dbReference type="ARBA" id="ARBA00022448"/>
    </source>
</evidence>
<dbReference type="Pfam" id="PF16916">
    <property type="entry name" value="ZT_dimer"/>
    <property type="match status" value="1"/>
</dbReference>
<keyword evidence="13" id="KW-1185">Reference proteome</keyword>
<protein>
    <submittedName>
        <fullName evidence="12">Cation diffusion facilitator family transporter</fullName>
    </submittedName>
</protein>
<keyword evidence="6 9" id="KW-1133">Transmembrane helix</keyword>